<dbReference type="InterPro" id="IPR044288">
    <property type="entry name" value="ZNF598/HEL2"/>
</dbReference>
<protein>
    <recommendedName>
        <fullName evidence="2">C2H2-type domain-containing protein</fullName>
    </recommendedName>
</protein>
<feature type="region of interest" description="Disordered" evidence="1">
    <location>
        <begin position="503"/>
        <end position="532"/>
    </location>
</feature>
<dbReference type="PANTHER" id="PTHR22938">
    <property type="entry name" value="ZINC FINGER PROTEIN 598"/>
    <property type="match status" value="1"/>
</dbReference>
<feature type="region of interest" description="Disordered" evidence="1">
    <location>
        <begin position="546"/>
        <end position="575"/>
    </location>
</feature>
<dbReference type="InterPro" id="IPR013087">
    <property type="entry name" value="Znf_C2H2_type"/>
</dbReference>
<dbReference type="SMART" id="SM00355">
    <property type="entry name" value="ZnF_C2H2"/>
    <property type="match status" value="3"/>
</dbReference>
<evidence type="ECO:0000259" key="2">
    <source>
        <dbReference type="SMART" id="SM00355"/>
    </source>
</evidence>
<evidence type="ECO:0000256" key="1">
    <source>
        <dbReference type="SAM" id="MobiDB-lite"/>
    </source>
</evidence>
<name>A0ABD3MFR2_9STRA</name>
<feature type="compositionally biased region" description="Gly residues" evidence="1">
    <location>
        <begin position="718"/>
        <end position="727"/>
    </location>
</feature>
<feature type="domain" description="C2H2-type" evidence="2">
    <location>
        <begin position="178"/>
        <end position="207"/>
    </location>
</feature>
<evidence type="ECO:0000313" key="3">
    <source>
        <dbReference type="EMBL" id="KAL3762753.1"/>
    </source>
</evidence>
<dbReference type="InterPro" id="IPR056437">
    <property type="entry name" value="Znf-C2H2_ZNF598/HEL2"/>
</dbReference>
<feature type="region of interest" description="Disordered" evidence="1">
    <location>
        <begin position="399"/>
        <end position="486"/>
    </location>
</feature>
<feature type="domain" description="C2H2-type" evidence="2">
    <location>
        <begin position="153"/>
        <end position="177"/>
    </location>
</feature>
<feature type="domain" description="C2H2-type" evidence="2">
    <location>
        <begin position="208"/>
        <end position="237"/>
    </location>
</feature>
<keyword evidence="4" id="KW-1185">Reference proteome</keyword>
<gene>
    <name evidence="3" type="ORF">ACHAW5_002258</name>
</gene>
<dbReference type="Pfam" id="PF23230">
    <property type="entry name" value="zf-C2H2_13"/>
    <property type="match status" value="1"/>
</dbReference>
<dbReference type="PANTHER" id="PTHR22938:SF0">
    <property type="entry name" value="E3 UBIQUITIN-PROTEIN LIGASE ZNF598"/>
    <property type="match status" value="1"/>
</dbReference>
<dbReference type="EMBL" id="JALLAZ020001819">
    <property type="protein sequence ID" value="KAL3762753.1"/>
    <property type="molecule type" value="Genomic_DNA"/>
</dbReference>
<dbReference type="AlphaFoldDB" id="A0ABD3MFR2"/>
<proteinExistence type="predicted"/>
<sequence length="748" mass="79416">MKFADYPTWGDEVVGGTHVHRADVGMHFPKDVYEAEASPLLGYGCGLPNCEYDGDGDAYVCETGTNTSANATARPEQQQQRRRQQQERGTKKRLSGLPALASHLRVEHGYALCDLCVDNKRDFVSRLARYTPRGLREHESVGDGDRSGFRGHPLCEFCRPLRFYDVVKLHEHLNREHYKCHVCDRSGRPNVFFKDYPSLERHFDGDHYLCRDPQCLASRFVVFENEIDLRGHEACVHGNANGGNTKIRLEFRIRRDGDANALRDNQSVPTGMDFHYGLDGEAFVPEALPDDDDHRRDATVGRQANEPEISHPAHAARTAELRAQAAMVRAREGGIVAAEAFPALGASDAYDPSSAAPGNGISSGTLVGWTSDGVRAVAAGAVGGGRGRAPAGLTRTAVGRVTEEEFPSLPPPPSSGGRGTTRNAIVGGIGRTTKRPTTAGAAPTGTKFSAVAASSGSTTAASMSSARSRAPAVDGENFPSLAEGPSRPFVPSALASLTSSRASVPNLTSSDNFPSLGGGPSATAGRSATRPNPYAAVEAHARKLNRGGGVQAPSFGSSDFPPPPSSSSSSSSSLNASKNAKVVEAFAPKKPPPLDNVLHFPPPPSSYSSSAVAKKAPPPFAESLEAGRETVQSLKQLLGAARYKRLRSATRDFASGTIPPERYVDEAASLFDGGIGDEAFWDNIVPLIRDIPNVTASNGAMGYLESIRLANEMQELEFGGGGGGGNGKKPTGHVLPTRKNKTVNSWGK</sequence>
<accession>A0ABD3MFR2</accession>
<evidence type="ECO:0000313" key="4">
    <source>
        <dbReference type="Proteomes" id="UP001530315"/>
    </source>
</evidence>
<dbReference type="Proteomes" id="UP001530315">
    <property type="component" value="Unassembled WGS sequence"/>
</dbReference>
<feature type="compositionally biased region" description="Low complexity" evidence="1">
    <location>
        <begin position="435"/>
        <end position="473"/>
    </location>
</feature>
<feature type="region of interest" description="Disordered" evidence="1">
    <location>
        <begin position="718"/>
        <end position="748"/>
    </location>
</feature>
<organism evidence="3 4">
    <name type="scientific">Stephanodiscus triporus</name>
    <dbReference type="NCBI Taxonomy" id="2934178"/>
    <lineage>
        <taxon>Eukaryota</taxon>
        <taxon>Sar</taxon>
        <taxon>Stramenopiles</taxon>
        <taxon>Ochrophyta</taxon>
        <taxon>Bacillariophyta</taxon>
        <taxon>Coscinodiscophyceae</taxon>
        <taxon>Thalassiosirophycidae</taxon>
        <taxon>Stephanodiscales</taxon>
        <taxon>Stephanodiscaceae</taxon>
        <taxon>Stephanodiscus</taxon>
    </lineage>
</organism>
<reference evidence="3 4" key="1">
    <citation type="submission" date="2024-10" db="EMBL/GenBank/DDBJ databases">
        <title>Updated reference genomes for cyclostephanoid diatoms.</title>
        <authorList>
            <person name="Roberts W.R."/>
            <person name="Alverson A.J."/>
        </authorList>
    </citation>
    <scope>NUCLEOTIDE SEQUENCE [LARGE SCALE GENOMIC DNA]</scope>
    <source>
        <strain evidence="3 4">AJA276-08</strain>
    </source>
</reference>
<comment type="caution">
    <text evidence="3">The sequence shown here is derived from an EMBL/GenBank/DDBJ whole genome shotgun (WGS) entry which is preliminary data.</text>
</comment>
<feature type="region of interest" description="Disordered" evidence="1">
    <location>
        <begin position="69"/>
        <end position="93"/>
    </location>
</feature>